<evidence type="ECO:0000313" key="2">
    <source>
        <dbReference type="Proteomes" id="UP000324800"/>
    </source>
</evidence>
<reference evidence="1 2" key="1">
    <citation type="submission" date="2019-03" db="EMBL/GenBank/DDBJ databases">
        <title>Single cell metagenomics reveals metabolic interactions within the superorganism composed of flagellate Streblomastix strix and complex community of Bacteroidetes bacteria on its surface.</title>
        <authorList>
            <person name="Treitli S.C."/>
            <person name="Kolisko M."/>
            <person name="Husnik F."/>
            <person name="Keeling P."/>
            <person name="Hampl V."/>
        </authorList>
    </citation>
    <scope>NUCLEOTIDE SEQUENCE [LARGE SCALE GENOMIC DNA]</scope>
    <source>
        <strain evidence="1">ST1C</strain>
    </source>
</reference>
<evidence type="ECO:0000313" key="1">
    <source>
        <dbReference type="EMBL" id="KAA6402819.1"/>
    </source>
</evidence>
<dbReference type="EMBL" id="SNRW01000180">
    <property type="protein sequence ID" value="KAA6402819.1"/>
    <property type="molecule type" value="Genomic_DNA"/>
</dbReference>
<organism evidence="1 2">
    <name type="scientific">Streblomastix strix</name>
    <dbReference type="NCBI Taxonomy" id="222440"/>
    <lineage>
        <taxon>Eukaryota</taxon>
        <taxon>Metamonada</taxon>
        <taxon>Preaxostyla</taxon>
        <taxon>Oxymonadida</taxon>
        <taxon>Streblomastigidae</taxon>
        <taxon>Streblomastix</taxon>
    </lineage>
</organism>
<name>A0A5J4X8G8_9EUKA</name>
<protein>
    <submittedName>
        <fullName evidence="1">Uncharacterized protein</fullName>
    </submittedName>
</protein>
<dbReference type="Proteomes" id="UP000324800">
    <property type="component" value="Unassembled WGS sequence"/>
</dbReference>
<dbReference type="AlphaFoldDB" id="A0A5J4X8G8"/>
<proteinExistence type="predicted"/>
<sequence length="243" mass="28718">MKRYDSTAKRCTFDILSDDTAKKMSYKAKWDGFRKKNLKLWSLFQECAELFRLRDISFISDEQDAFSIFQSLKHKLIKEINMNTIQLYLDFIKEVIAANDIHIYEYILNWISFIIQHPGVKSTADIIIRGVQETGKNTFTDVICDVMADAHRRNFEHFDKIQQTINQADFYANLYTFFMKRDISQANLQVIPITEAKKDIKQVNKSPVDNFVVKYLKQLKQRMECNFAEDCKPKELTEFQFKA</sequence>
<gene>
    <name evidence="1" type="ORF">EZS28_001659</name>
</gene>
<accession>A0A5J4X8G8</accession>
<comment type="caution">
    <text evidence="1">The sequence shown here is derived from an EMBL/GenBank/DDBJ whole genome shotgun (WGS) entry which is preliminary data.</text>
</comment>